<dbReference type="OrthoDB" id="1862401at2759"/>
<sequence>MSQPVWAYLAFPSISLSSLKSLATKTLFSETFVSTDDVLTAFIWQAITRTRQARLQQQQRDSSSPATTLTRNVDVRRHFGLPSTYPGLVTTASSHTYPADELVSSRDLGSIASGLRAALNRDSLVRSTRVQATAISRDQDAEAKKSIAATSDPCLDVRVSSWAKEDFYDLDFGPLLGRPEVVRRPRFVDGAREGLVYFIPKNRDGEIVVGLCLRGDDVERLKGSGEW</sequence>
<proteinExistence type="predicted"/>
<dbReference type="PANTHER" id="PTHR31896">
    <property type="entry name" value="FAMILY REGULATORY PROTEIN, PUTATIVE (AFU_ORTHOLOGUE AFUA_3G14730)-RELATED"/>
    <property type="match status" value="1"/>
</dbReference>
<dbReference type="STRING" id="356882.A0A423W202"/>
<name>A0A423W202_9PEZI</name>
<reference evidence="2 3" key="1">
    <citation type="submission" date="2015-09" db="EMBL/GenBank/DDBJ databases">
        <title>Host preference determinants of Valsa canker pathogens revealed by comparative genomics.</title>
        <authorList>
            <person name="Yin Z."/>
            <person name="Huang L."/>
        </authorList>
    </citation>
    <scope>NUCLEOTIDE SEQUENCE [LARGE SCALE GENOMIC DNA]</scope>
    <source>
        <strain evidence="2 3">03-1</strain>
    </source>
</reference>
<dbReference type="EMBL" id="LKEA01000029">
    <property type="protein sequence ID" value="ROV97351.1"/>
    <property type="molecule type" value="Genomic_DNA"/>
</dbReference>
<dbReference type="Gene3D" id="3.30.559.10">
    <property type="entry name" value="Chloramphenicol acetyltransferase-like domain"/>
    <property type="match status" value="2"/>
</dbReference>
<dbReference type="InterPro" id="IPR023213">
    <property type="entry name" value="CAT-like_dom_sf"/>
</dbReference>
<dbReference type="Proteomes" id="UP000283895">
    <property type="component" value="Unassembled WGS sequence"/>
</dbReference>
<keyword evidence="3" id="KW-1185">Reference proteome</keyword>
<dbReference type="GO" id="GO:0016740">
    <property type="term" value="F:transferase activity"/>
    <property type="evidence" value="ECO:0007669"/>
    <property type="project" value="UniProtKB-KW"/>
</dbReference>
<dbReference type="Pfam" id="PF02458">
    <property type="entry name" value="Transferase"/>
    <property type="match status" value="1"/>
</dbReference>
<accession>A0A423W202</accession>
<evidence type="ECO:0000313" key="2">
    <source>
        <dbReference type="EMBL" id="ROV97351.1"/>
    </source>
</evidence>
<comment type="caution">
    <text evidence="2">The sequence shown here is derived from an EMBL/GenBank/DDBJ whole genome shotgun (WGS) entry which is preliminary data.</text>
</comment>
<evidence type="ECO:0000256" key="1">
    <source>
        <dbReference type="ARBA" id="ARBA00022679"/>
    </source>
</evidence>
<protein>
    <recommendedName>
        <fullName evidence="4">Trichothecene 3-O-acetyltransferase</fullName>
    </recommendedName>
</protein>
<keyword evidence="1" id="KW-0808">Transferase</keyword>
<gene>
    <name evidence="2" type="ORF">VMCG_06910</name>
</gene>
<evidence type="ECO:0008006" key="4">
    <source>
        <dbReference type="Google" id="ProtNLM"/>
    </source>
</evidence>
<evidence type="ECO:0000313" key="3">
    <source>
        <dbReference type="Proteomes" id="UP000283895"/>
    </source>
</evidence>
<organism evidence="2 3">
    <name type="scientific">Cytospora schulzeri</name>
    <dbReference type="NCBI Taxonomy" id="448051"/>
    <lineage>
        <taxon>Eukaryota</taxon>
        <taxon>Fungi</taxon>
        <taxon>Dikarya</taxon>
        <taxon>Ascomycota</taxon>
        <taxon>Pezizomycotina</taxon>
        <taxon>Sordariomycetes</taxon>
        <taxon>Sordariomycetidae</taxon>
        <taxon>Diaporthales</taxon>
        <taxon>Cytosporaceae</taxon>
        <taxon>Cytospora</taxon>
    </lineage>
</organism>
<dbReference type="PANTHER" id="PTHR31896:SF64">
    <property type="entry name" value="TRICHOTHECENE 3-O-ACETYLTRANSFERASE"/>
    <property type="match status" value="1"/>
</dbReference>
<dbReference type="InterPro" id="IPR051283">
    <property type="entry name" value="Sec_Metabolite_Acyltrans"/>
</dbReference>
<dbReference type="AlphaFoldDB" id="A0A423W202"/>